<dbReference type="GO" id="GO:0005315">
    <property type="term" value="F:phosphate transmembrane transporter activity"/>
    <property type="evidence" value="ECO:0007669"/>
    <property type="project" value="TreeGrafter"/>
</dbReference>
<organism evidence="6 7">
    <name type="scientific">Coccomyxa viridis</name>
    <dbReference type="NCBI Taxonomy" id="1274662"/>
    <lineage>
        <taxon>Eukaryota</taxon>
        <taxon>Viridiplantae</taxon>
        <taxon>Chlorophyta</taxon>
        <taxon>core chlorophytes</taxon>
        <taxon>Trebouxiophyceae</taxon>
        <taxon>Trebouxiophyceae incertae sedis</taxon>
        <taxon>Coccomyxaceae</taxon>
        <taxon>Coccomyxa</taxon>
    </lineage>
</organism>
<protein>
    <submittedName>
        <fullName evidence="6">Uncharacterized protein</fullName>
    </submittedName>
</protein>
<dbReference type="Proteomes" id="UP001314263">
    <property type="component" value="Unassembled WGS sequence"/>
</dbReference>
<dbReference type="PANTHER" id="PTHR11662">
    <property type="entry name" value="SOLUTE CARRIER FAMILY 17"/>
    <property type="match status" value="1"/>
</dbReference>
<dbReference type="Gene3D" id="1.20.1250.20">
    <property type="entry name" value="MFS general substrate transporter like domains"/>
    <property type="match status" value="1"/>
</dbReference>
<keyword evidence="3 5" id="KW-1133">Transmembrane helix</keyword>
<evidence type="ECO:0000256" key="4">
    <source>
        <dbReference type="ARBA" id="ARBA00023136"/>
    </source>
</evidence>
<dbReference type="AlphaFoldDB" id="A0AAV1I578"/>
<evidence type="ECO:0000256" key="2">
    <source>
        <dbReference type="ARBA" id="ARBA00022692"/>
    </source>
</evidence>
<dbReference type="EMBL" id="CAUYUE010000006">
    <property type="protein sequence ID" value="CAK0781610.1"/>
    <property type="molecule type" value="Genomic_DNA"/>
</dbReference>
<evidence type="ECO:0000256" key="5">
    <source>
        <dbReference type="SAM" id="Phobius"/>
    </source>
</evidence>
<feature type="transmembrane region" description="Helical" evidence="5">
    <location>
        <begin position="12"/>
        <end position="36"/>
    </location>
</feature>
<sequence length="70" mass="7263">MADIAPGSAGQMFGLCGTFASLAGIIATSSVGLIVERTGSFDLVFKCTALLYLLGTLVWNRLCTGEVVFS</sequence>
<accession>A0AAV1I578</accession>
<comment type="subcellular location">
    <subcellularLocation>
        <location evidence="1">Membrane</location>
        <topology evidence="1">Multi-pass membrane protein</topology>
    </subcellularLocation>
</comment>
<evidence type="ECO:0000256" key="1">
    <source>
        <dbReference type="ARBA" id="ARBA00004141"/>
    </source>
</evidence>
<dbReference type="GO" id="GO:0009536">
    <property type="term" value="C:plastid"/>
    <property type="evidence" value="ECO:0007669"/>
    <property type="project" value="TreeGrafter"/>
</dbReference>
<evidence type="ECO:0000256" key="3">
    <source>
        <dbReference type="ARBA" id="ARBA00022989"/>
    </source>
</evidence>
<evidence type="ECO:0000313" key="6">
    <source>
        <dbReference type="EMBL" id="CAK0781610.1"/>
    </source>
</evidence>
<keyword evidence="2 5" id="KW-0812">Transmembrane</keyword>
<dbReference type="GO" id="GO:0016020">
    <property type="term" value="C:membrane"/>
    <property type="evidence" value="ECO:0007669"/>
    <property type="project" value="UniProtKB-SubCell"/>
</dbReference>
<name>A0AAV1I578_9CHLO</name>
<comment type="caution">
    <text evidence="6">The sequence shown here is derived from an EMBL/GenBank/DDBJ whole genome shotgun (WGS) entry which is preliminary data.</text>
</comment>
<dbReference type="SUPFAM" id="SSF103473">
    <property type="entry name" value="MFS general substrate transporter"/>
    <property type="match status" value="1"/>
</dbReference>
<dbReference type="PANTHER" id="PTHR11662:SF399">
    <property type="entry name" value="FI19708P1-RELATED"/>
    <property type="match status" value="1"/>
</dbReference>
<reference evidence="6 7" key="1">
    <citation type="submission" date="2023-10" db="EMBL/GenBank/DDBJ databases">
        <authorList>
            <person name="Maclean D."/>
            <person name="Macfadyen A."/>
        </authorList>
    </citation>
    <scope>NUCLEOTIDE SEQUENCE [LARGE SCALE GENOMIC DNA]</scope>
</reference>
<keyword evidence="7" id="KW-1185">Reference proteome</keyword>
<proteinExistence type="predicted"/>
<dbReference type="InterPro" id="IPR050382">
    <property type="entry name" value="MFS_Na/Anion_cotransporter"/>
</dbReference>
<dbReference type="InterPro" id="IPR036259">
    <property type="entry name" value="MFS_trans_sf"/>
</dbReference>
<keyword evidence="4 5" id="KW-0472">Membrane</keyword>
<evidence type="ECO:0000313" key="7">
    <source>
        <dbReference type="Proteomes" id="UP001314263"/>
    </source>
</evidence>
<gene>
    <name evidence="6" type="ORF">CVIRNUC_005422</name>
</gene>